<dbReference type="InterPro" id="IPR052200">
    <property type="entry name" value="Protoporphyrinogen_IX_DH"/>
</dbReference>
<name>A0A5R8NJF6_9NOCA</name>
<dbReference type="Gene3D" id="3.40.50.360">
    <property type="match status" value="1"/>
</dbReference>
<sequence length="156" mass="17276">MKAIIVCASVSHGNTRRIAEVMGEALQARVVDPDRVDAGELATYDLVGFGSGVRYMDLYPELREFVASLSAQQRGKAFVFATSGLAEPPFRRYLHSLSRTLEQKGFDVVDTFTCRGYDTWLPLRLVGGLHKGHPDDNDLQAARSFAENLRARVETA</sequence>
<protein>
    <submittedName>
        <fullName evidence="2">Flavodoxin</fullName>
    </submittedName>
</protein>
<accession>A0A5R8NJF6</accession>
<dbReference type="GO" id="GO:0010181">
    <property type="term" value="F:FMN binding"/>
    <property type="evidence" value="ECO:0007669"/>
    <property type="project" value="InterPro"/>
</dbReference>
<dbReference type="InterPro" id="IPR026816">
    <property type="entry name" value="Flavodoxin_dom"/>
</dbReference>
<dbReference type="Proteomes" id="UP000306378">
    <property type="component" value="Unassembled WGS sequence"/>
</dbReference>
<dbReference type="PROSITE" id="PS50902">
    <property type="entry name" value="FLAVODOXIN_LIKE"/>
    <property type="match status" value="1"/>
</dbReference>
<dbReference type="InterPro" id="IPR008254">
    <property type="entry name" value="Flavodoxin/NO_synth"/>
</dbReference>
<evidence type="ECO:0000313" key="3">
    <source>
        <dbReference type="Proteomes" id="UP000306378"/>
    </source>
</evidence>
<proteinExistence type="predicted"/>
<dbReference type="SUPFAM" id="SSF52218">
    <property type="entry name" value="Flavoproteins"/>
    <property type="match status" value="1"/>
</dbReference>
<dbReference type="GO" id="GO:0070819">
    <property type="term" value="F:menaquinone-dependent protoporphyrinogen oxidase activity"/>
    <property type="evidence" value="ECO:0007669"/>
    <property type="project" value="TreeGrafter"/>
</dbReference>
<dbReference type="EMBL" id="VBUT01000007">
    <property type="protein sequence ID" value="TLF75805.1"/>
    <property type="molecule type" value="Genomic_DNA"/>
</dbReference>
<dbReference type="Pfam" id="PF12724">
    <property type="entry name" value="Flavodoxin_5"/>
    <property type="match status" value="1"/>
</dbReference>
<evidence type="ECO:0000313" key="2">
    <source>
        <dbReference type="EMBL" id="TLF75805.1"/>
    </source>
</evidence>
<dbReference type="AlphaFoldDB" id="A0A5R8NJF6"/>
<comment type="caution">
    <text evidence="2">The sequence shown here is derived from an EMBL/GenBank/DDBJ whole genome shotgun (WGS) entry which is preliminary data.</text>
</comment>
<feature type="domain" description="Flavodoxin-like" evidence="1">
    <location>
        <begin position="4"/>
        <end position="150"/>
    </location>
</feature>
<dbReference type="GO" id="GO:0006783">
    <property type="term" value="P:heme biosynthetic process"/>
    <property type="evidence" value="ECO:0007669"/>
    <property type="project" value="TreeGrafter"/>
</dbReference>
<gene>
    <name evidence="2" type="ORF">FEK34_18715</name>
</gene>
<reference evidence="2 3" key="1">
    <citation type="submission" date="2019-05" db="EMBL/GenBank/DDBJ databases">
        <title>Genomes sequences of two Nocardia cyriacigeorgica environmental isolates, type strains Nocardia asteroides ATCC 19247 and Nocardia cyriacigeorgica DSM 44484.</title>
        <authorList>
            <person name="Vautrin F."/>
            <person name="Bergeron E."/>
            <person name="Dubost A."/>
            <person name="Abrouk D."/>
            <person name="Rodriguez Nava V."/>
            <person name="Pujic P."/>
        </authorList>
    </citation>
    <scope>NUCLEOTIDE SEQUENCE [LARGE SCALE GENOMIC DNA]</scope>
    <source>
        <strain evidence="2 3">EML 446</strain>
    </source>
</reference>
<dbReference type="PANTHER" id="PTHR38030">
    <property type="entry name" value="PROTOPORPHYRINOGEN IX DEHYDROGENASE [MENAQUINONE]"/>
    <property type="match status" value="1"/>
</dbReference>
<dbReference type="RefSeq" id="WP_138449310.1">
    <property type="nucleotide sequence ID" value="NZ_VBUT01000007.1"/>
</dbReference>
<dbReference type="PANTHER" id="PTHR38030:SF2">
    <property type="entry name" value="PROTOPORPHYRINOGEN IX DEHYDROGENASE [QUINONE]"/>
    <property type="match status" value="1"/>
</dbReference>
<dbReference type="InterPro" id="IPR029039">
    <property type="entry name" value="Flavoprotein-like_sf"/>
</dbReference>
<organism evidence="2 3">
    <name type="scientific">Nocardia cyriacigeorgica</name>
    <dbReference type="NCBI Taxonomy" id="135487"/>
    <lineage>
        <taxon>Bacteria</taxon>
        <taxon>Bacillati</taxon>
        <taxon>Actinomycetota</taxon>
        <taxon>Actinomycetes</taxon>
        <taxon>Mycobacteriales</taxon>
        <taxon>Nocardiaceae</taxon>
        <taxon>Nocardia</taxon>
    </lineage>
</organism>
<evidence type="ECO:0000259" key="1">
    <source>
        <dbReference type="PROSITE" id="PS50902"/>
    </source>
</evidence>